<dbReference type="eggNOG" id="COG0765">
    <property type="taxonomic scope" value="Bacteria"/>
</dbReference>
<dbReference type="Gene3D" id="1.10.3720.10">
    <property type="entry name" value="MetI-like"/>
    <property type="match status" value="1"/>
</dbReference>
<feature type="transmembrane region" description="Helical" evidence="8">
    <location>
        <begin position="184"/>
        <end position="203"/>
    </location>
</feature>
<dbReference type="EMBL" id="JNVM01000024">
    <property type="protein sequence ID" value="KEQ23163.1"/>
    <property type="molecule type" value="Genomic_DNA"/>
</dbReference>
<evidence type="ECO:0000256" key="5">
    <source>
        <dbReference type="ARBA" id="ARBA00022970"/>
    </source>
</evidence>
<feature type="transmembrane region" description="Helical" evidence="8">
    <location>
        <begin position="80"/>
        <end position="99"/>
    </location>
</feature>
<reference evidence="10 11" key="1">
    <citation type="submission" date="2014-06" db="EMBL/GenBank/DDBJ databases">
        <title>Draft genome sequence of Paenibacillus sp. MSt1.</title>
        <authorList>
            <person name="Aw Y.K."/>
            <person name="Ong K.S."/>
            <person name="Gan H.M."/>
            <person name="Lee S.M."/>
        </authorList>
    </citation>
    <scope>NUCLEOTIDE SEQUENCE [LARGE SCALE GENOMIC DNA]</scope>
    <source>
        <strain evidence="10 11">MSt1</strain>
    </source>
</reference>
<keyword evidence="5" id="KW-0029">Amino-acid transport</keyword>
<dbReference type="GO" id="GO:0015184">
    <property type="term" value="F:L-cystine transmembrane transporter activity"/>
    <property type="evidence" value="ECO:0007669"/>
    <property type="project" value="TreeGrafter"/>
</dbReference>
<protein>
    <submittedName>
        <fullName evidence="10">ABC transporter permease</fullName>
    </submittedName>
</protein>
<dbReference type="Pfam" id="PF00528">
    <property type="entry name" value="BPD_transp_1"/>
    <property type="match status" value="1"/>
</dbReference>
<evidence type="ECO:0000256" key="8">
    <source>
        <dbReference type="RuleBase" id="RU363032"/>
    </source>
</evidence>
<comment type="subcellular location">
    <subcellularLocation>
        <location evidence="1 8">Cell membrane</location>
        <topology evidence="1 8">Multi-pass membrane protein</topology>
    </subcellularLocation>
</comment>
<feature type="transmembrane region" description="Helical" evidence="8">
    <location>
        <begin position="15"/>
        <end position="41"/>
    </location>
</feature>
<dbReference type="Proteomes" id="UP000028123">
    <property type="component" value="Unassembled WGS sequence"/>
</dbReference>
<sequence length="214" mass="23730">MELVLQNFQFLLTGAYYTLLITIVSMFFGLIIGMAVAIARLKGNWLISNLAKGYVSIIRGTPILVQIFIIYFGLPDYGITLGPLTAAFISLSINIGAYLSETFRGAILSVPKGQTEAALSLGLTPWQTMRRVVLPQAARVAIPPMGNTFIGMLKETSLVSVVTVTELLRSAQLLIAQYYVAMPFYIAIAIMYWVMSMFFSYILDRIESRLSKAY</sequence>
<evidence type="ECO:0000256" key="2">
    <source>
        <dbReference type="ARBA" id="ARBA00022448"/>
    </source>
</evidence>
<dbReference type="PANTHER" id="PTHR30614:SF0">
    <property type="entry name" value="L-CYSTINE TRANSPORT SYSTEM PERMEASE PROTEIN TCYL"/>
    <property type="match status" value="1"/>
</dbReference>
<evidence type="ECO:0000256" key="3">
    <source>
        <dbReference type="ARBA" id="ARBA00022475"/>
    </source>
</evidence>
<keyword evidence="6 8" id="KW-1133">Transmembrane helix</keyword>
<comment type="caution">
    <text evidence="10">The sequence shown here is derived from an EMBL/GenBank/DDBJ whole genome shotgun (WGS) entry which is preliminary data.</text>
</comment>
<dbReference type="InterPro" id="IPR043429">
    <property type="entry name" value="ArtM/GltK/GlnP/TcyL/YhdX-like"/>
</dbReference>
<evidence type="ECO:0000256" key="7">
    <source>
        <dbReference type="ARBA" id="ARBA00023136"/>
    </source>
</evidence>
<accession>A0A081NXJ0</accession>
<organism evidence="10 11">
    <name type="scientific">Paenibacillus tyrfis</name>
    <dbReference type="NCBI Taxonomy" id="1501230"/>
    <lineage>
        <taxon>Bacteria</taxon>
        <taxon>Bacillati</taxon>
        <taxon>Bacillota</taxon>
        <taxon>Bacilli</taxon>
        <taxon>Bacillales</taxon>
        <taxon>Paenibacillaceae</taxon>
        <taxon>Paenibacillus</taxon>
    </lineage>
</organism>
<dbReference type="RefSeq" id="WP_036689178.1">
    <property type="nucleotide sequence ID" value="NZ_JNVM01000024.1"/>
</dbReference>
<dbReference type="InterPro" id="IPR010065">
    <property type="entry name" value="AA_ABC_transptr_permease_3TM"/>
</dbReference>
<dbReference type="PANTHER" id="PTHR30614">
    <property type="entry name" value="MEMBRANE COMPONENT OF AMINO ACID ABC TRANSPORTER"/>
    <property type="match status" value="1"/>
</dbReference>
<dbReference type="FunFam" id="1.10.3720.10:FF:000033">
    <property type="entry name" value="Polar amino acid ABC transporter permease"/>
    <property type="match status" value="1"/>
</dbReference>
<name>A0A081NXJ0_9BACL</name>
<gene>
    <name evidence="10" type="ORF">ET33_17500</name>
</gene>
<dbReference type="InterPro" id="IPR035906">
    <property type="entry name" value="MetI-like_sf"/>
</dbReference>
<evidence type="ECO:0000256" key="4">
    <source>
        <dbReference type="ARBA" id="ARBA00022692"/>
    </source>
</evidence>
<dbReference type="SUPFAM" id="SSF161098">
    <property type="entry name" value="MetI-like"/>
    <property type="match status" value="1"/>
</dbReference>
<proteinExistence type="inferred from homology"/>
<dbReference type="InterPro" id="IPR000515">
    <property type="entry name" value="MetI-like"/>
</dbReference>
<keyword evidence="4 8" id="KW-0812">Transmembrane</keyword>
<feature type="domain" description="ABC transmembrane type-1" evidence="9">
    <location>
        <begin position="15"/>
        <end position="203"/>
    </location>
</feature>
<keyword evidence="11" id="KW-1185">Reference proteome</keyword>
<keyword evidence="7 8" id="KW-0472">Membrane</keyword>
<comment type="similarity">
    <text evidence="8">Belongs to the binding-protein-dependent transport system permease family.</text>
</comment>
<dbReference type="GO" id="GO:0043190">
    <property type="term" value="C:ATP-binding cassette (ABC) transporter complex"/>
    <property type="evidence" value="ECO:0007669"/>
    <property type="project" value="InterPro"/>
</dbReference>
<evidence type="ECO:0000259" key="9">
    <source>
        <dbReference type="PROSITE" id="PS50928"/>
    </source>
</evidence>
<dbReference type="PROSITE" id="PS50928">
    <property type="entry name" value="ABC_TM1"/>
    <property type="match status" value="1"/>
</dbReference>
<evidence type="ECO:0000313" key="10">
    <source>
        <dbReference type="EMBL" id="KEQ23163.1"/>
    </source>
</evidence>
<dbReference type="OrthoDB" id="9805999at2"/>
<keyword evidence="2 8" id="KW-0813">Transport</keyword>
<evidence type="ECO:0000256" key="1">
    <source>
        <dbReference type="ARBA" id="ARBA00004651"/>
    </source>
</evidence>
<dbReference type="CDD" id="cd06261">
    <property type="entry name" value="TM_PBP2"/>
    <property type="match status" value="1"/>
</dbReference>
<dbReference type="AlphaFoldDB" id="A0A081NXJ0"/>
<feature type="transmembrane region" description="Helical" evidence="8">
    <location>
        <begin position="53"/>
        <end position="74"/>
    </location>
</feature>
<keyword evidence="3" id="KW-1003">Cell membrane</keyword>
<dbReference type="NCBIfam" id="TIGR01726">
    <property type="entry name" value="HEQRo_perm_3TM"/>
    <property type="match status" value="1"/>
</dbReference>
<evidence type="ECO:0000313" key="11">
    <source>
        <dbReference type="Proteomes" id="UP000028123"/>
    </source>
</evidence>
<evidence type="ECO:0000256" key="6">
    <source>
        <dbReference type="ARBA" id="ARBA00022989"/>
    </source>
</evidence>